<evidence type="ECO:0000313" key="1">
    <source>
        <dbReference type="EMBL" id="BBP00689.1"/>
    </source>
</evidence>
<name>A0A809RFS4_9PROT</name>
<keyword evidence="2" id="KW-1185">Reference proteome</keyword>
<reference evidence="2" key="1">
    <citation type="submission" date="2019-11" db="EMBL/GenBank/DDBJ databases">
        <title>Isolation and characterization of a novel species in the genus Sulfuriferula.</title>
        <authorList>
            <person name="Mochizuki J."/>
            <person name="Kojima H."/>
            <person name="Fukui M."/>
        </authorList>
    </citation>
    <scope>NUCLEOTIDE SEQUENCE [LARGE SCALE GENOMIC DNA]</scope>
    <source>
        <strain evidence="2">SGTM</strain>
    </source>
</reference>
<dbReference type="AlphaFoldDB" id="A0A809RFS4"/>
<protein>
    <submittedName>
        <fullName evidence="1">Uncharacterized protein</fullName>
    </submittedName>
</protein>
<sequence length="87" mass="10322">MINIKDAEEFKQLLKALSDDVVDAYIHFQMYEDLIEAIVKHPLVVHQSNTFWTFTLQAHLNSSVYALFRAYDRKRPAQPLQSLHYLW</sequence>
<dbReference type="KEGG" id="sniv:SFSGTM_13970"/>
<accession>A0A809RFS4</accession>
<dbReference type="EMBL" id="AP021881">
    <property type="protein sequence ID" value="BBP00689.1"/>
    <property type="molecule type" value="Genomic_DNA"/>
</dbReference>
<dbReference type="Proteomes" id="UP000463939">
    <property type="component" value="Chromosome"/>
</dbReference>
<gene>
    <name evidence="1" type="ORF">SFSGTM_13970</name>
</gene>
<evidence type="ECO:0000313" key="2">
    <source>
        <dbReference type="Proteomes" id="UP000463939"/>
    </source>
</evidence>
<organism evidence="1 2">
    <name type="scientific">Sulfuriferula nivalis</name>
    <dbReference type="NCBI Taxonomy" id="2675298"/>
    <lineage>
        <taxon>Bacteria</taxon>
        <taxon>Pseudomonadati</taxon>
        <taxon>Pseudomonadota</taxon>
        <taxon>Betaproteobacteria</taxon>
        <taxon>Nitrosomonadales</taxon>
        <taxon>Sulfuricellaceae</taxon>
        <taxon>Sulfuriferula</taxon>
    </lineage>
</organism>
<proteinExistence type="predicted"/>